<organism evidence="2 3">
    <name type="scientific">Thermosporothrix hazakensis</name>
    <dbReference type="NCBI Taxonomy" id="644383"/>
    <lineage>
        <taxon>Bacteria</taxon>
        <taxon>Bacillati</taxon>
        <taxon>Chloroflexota</taxon>
        <taxon>Ktedonobacteria</taxon>
        <taxon>Ktedonobacterales</taxon>
        <taxon>Thermosporotrichaceae</taxon>
        <taxon>Thermosporothrix</taxon>
    </lineage>
</organism>
<evidence type="ECO:0000313" key="2">
    <source>
        <dbReference type="EMBL" id="PZW28056.1"/>
    </source>
</evidence>
<keyword evidence="3" id="KW-1185">Reference proteome</keyword>
<feature type="transmembrane region" description="Helical" evidence="1">
    <location>
        <begin position="12"/>
        <end position="35"/>
    </location>
</feature>
<dbReference type="RefSeq" id="WP_111323799.1">
    <property type="nucleotide sequence ID" value="NZ_BIFX01000003.1"/>
</dbReference>
<dbReference type="Proteomes" id="UP000248806">
    <property type="component" value="Unassembled WGS sequence"/>
</dbReference>
<accession>A0A326U8V1</accession>
<keyword evidence="1" id="KW-0472">Membrane</keyword>
<dbReference type="EMBL" id="QKUF01000011">
    <property type="protein sequence ID" value="PZW28056.1"/>
    <property type="molecule type" value="Genomic_DNA"/>
</dbReference>
<reference evidence="2 3" key="1">
    <citation type="submission" date="2018-06" db="EMBL/GenBank/DDBJ databases">
        <title>Genomic Encyclopedia of Archaeal and Bacterial Type Strains, Phase II (KMG-II): from individual species to whole genera.</title>
        <authorList>
            <person name="Goeker M."/>
        </authorList>
    </citation>
    <scope>NUCLEOTIDE SEQUENCE [LARGE SCALE GENOMIC DNA]</scope>
    <source>
        <strain evidence="2 3">ATCC BAA-1881</strain>
    </source>
</reference>
<keyword evidence="1" id="KW-1133">Transmembrane helix</keyword>
<dbReference type="OrthoDB" id="151784at2"/>
<name>A0A326U8V1_THEHA</name>
<dbReference type="AlphaFoldDB" id="A0A326U8V1"/>
<sequence>MHKFATRDTVLLSGWLFADLLLGLMVIFLVSIPGLPPKIIPPPKLAVSPAVLEPSNPNCKPSGDDIYRCTVSLSETIDSIGDMTWESSNDMSPAITFSPGSGSFSPGQTAKITIDHIPCQTGSFTFKGSRSAQPVTVFWKCALSPVMLDLHYQVFHVHLSDIDGFLNGSSSVINDVKRQARTKIQALHHRVGLVIAYGGAPEVGDIARAQSISRKMYDVLLSLGRENFAPMKNATSYRELYNLNSSADDVEVHVFLFNR</sequence>
<keyword evidence="1" id="KW-0812">Transmembrane</keyword>
<evidence type="ECO:0000256" key="1">
    <source>
        <dbReference type="SAM" id="Phobius"/>
    </source>
</evidence>
<proteinExistence type="predicted"/>
<evidence type="ECO:0000313" key="3">
    <source>
        <dbReference type="Proteomes" id="UP000248806"/>
    </source>
</evidence>
<comment type="caution">
    <text evidence="2">The sequence shown here is derived from an EMBL/GenBank/DDBJ whole genome shotgun (WGS) entry which is preliminary data.</text>
</comment>
<gene>
    <name evidence="2" type="ORF">EI42_03434</name>
</gene>
<protein>
    <submittedName>
        <fullName evidence="2">Uncharacterized protein</fullName>
    </submittedName>
</protein>